<feature type="compositionally biased region" description="Low complexity" evidence="7">
    <location>
        <begin position="239"/>
        <end position="248"/>
    </location>
</feature>
<feature type="chain" id="PRO_5041394889" description="U3 small nucleolar RNA-associated protein 18" evidence="9">
    <location>
        <begin position="17"/>
        <end position="776"/>
    </location>
</feature>
<evidence type="ECO:0000256" key="5">
    <source>
        <dbReference type="ARBA" id="ARBA00023242"/>
    </source>
</evidence>
<feature type="transmembrane region" description="Helical" evidence="8">
    <location>
        <begin position="195"/>
        <end position="221"/>
    </location>
</feature>
<keyword evidence="5" id="KW-0539">Nucleus</keyword>
<keyword evidence="8" id="KW-0812">Transmembrane</keyword>
<organism evidence="10 11">
    <name type="scientific">Steinernema hermaphroditum</name>
    <dbReference type="NCBI Taxonomy" id="289476"/>
    <lineage>
        <taxon>Eukaryota</taxon>
        <taxon>Metazoa</taxon>
        <taxon>Ecdysozoa</taxon>
        <taxon>Nematoda</taxon>
        <taxon>Chromadorea</taxon>
        <taxon>Rhabditida</taxon>
        <taxon>Tylenchina</taxon>
        <taxon>Panagrolaimomorpha</taxon>
        <taxon>Strongyloidoidea</taxon>
        <taxon>Steinernematidae</taxon>
        <taxon>Steinernema</taxon>
    </lineage>
</organism>
<dbReference type="InterPro" id="IPR001680">
    <property type="entry name" value="WD40_rpt"/>
</dbReference>
<evidence type="ECO:0000256" key="2">
    <source>
        <dbReference type="ARBA" id="ARBA00022552"/>
    </source>
</evidence>
<evidence type="ECO:0000256" key="3">
    <source>
        <dbReference type="ARBA" id="ARBA00022574"/>
    </source>
</evidence>
<evidence type="ECO:0000256" key="9">
    <source>
        <dbReference type="SAM" id="SignalP"/>
    </source>
</evidence>
<comment type="similarity">
    <text evidence="6">Belongs to the WD repeat UTP18 family.</text>
</comment>
<feature type="compositionally biased region" description="Acidic residues" evidence="7">
    <location>
        <begin position="306"/>
        <end position="323"/>
    </location>
</feature>
<dbReference type="InterPro" id="IPR045161">
    <property type="entry name" value="Utp18"/>
</dbReference>
<keyword evidence="3" id="KW-0853">WD repeat</keyword>
<evidence type="ECO:0008006" key="12">
    <source>
        <dbReference type="Google" id="ProtNLM"/>
    </source>
</evidence>
<feature type="signal peptide" evidence="9">
    <location>
        <begin position="1"/>
        <end position="16"/>
    </location>
</feature>
<proteinExistence type="inferred from homology"/>
<dbReference type="InterPro" id="IPR015943">
    <property type="entry name" value="WD40/YVTN_repeat-like_dom_sf"/>
</dbReference>
<comment type="subcellular location">
    <subcellularLocation>
        <location evidence="1">Nucleus</location>
        <location evidence="1">Nucleolus</location>
    </subcellularLocation>
</comment>
<dbReference type="SUPFAM" id="SSF50978">
    <property type="entry name" value="WD40 repeat-like"/>
    <property type="match status" value="1"/>
</dbReference>
<dbReference type="GO" id="GO:0034388">
    <property type="term" value="C:Pwp2p-containing subcomplex of 90S preribosome"/>
    <property type="evidence" value="ECO:0007669"/>
    <property type="project" value="TreeGrafter"/>
</dbReference>
<dbReference type="GO" id="GO:0032040">
    <property type="term" value="C:small-subunit processome"/>
    <property type="evidence" value="ECO:0007669"/>
    <property type="project" value="TreeGrafter"/>
</dbReference>
<keyword evidence="8" id="KW-0472">Membrane</keyword>
<dbReference type="SMART" id="SM00320">
    <property type="entry name" value="WD40"/>
    <property type="match status" value="5"/>
</dbReference>
<evidence type="ECO:0000313" key="10">
    <source>
        <dbReference type="EMBL" id="KAK0405964.1"/>
    </source>
</evidence>
<protein>
    <recommendedName>
        <fullName evidence="12">U3 small nucleolar RNA-associated protein 18</fullName>
    </recommendedName>
</protein>
<evidence type="ECO:0000313" key="11">
    <source>
        <dbReference type="Proteomes" id="UP001175271"/>
    </source>
</evidence>
<accession>A0AA39LQV9</accession>
<dbReference type="EMBL" id="JAUCMV010000004">
    <property type="protein sequence ID" value="KAK0405964.1"/>
    <property type="molecule type" value="Genomic_DNA"/>
</dbReference>
<evidence type="ECO:0000256" key="1">
    <source>
        <dbReference type="ARBA" id="ARBA00004604"/>
    </source>
</evidence>
<name>A0AA39LQV9_9BILA</name>
<keyword evidence="8" id="KW-1133">Transmembrane helix</keyword>
<feature type="region of interest" description="Disordered" evidence="7">
    <location>
        <begin position="302"/>
        <end position="323"/>
    </location>
</feature>
<feature type="region of interest" description="Disordered" evidence="7">
    <location>
        <begin position="225"/>
        <end position="253"/>
    </location>
</feature>
<dbReference type="PANTHER" id="PTHR18359:SF0">
    <property type="entry name" value="U3 SMALL NUCLEOLAR RNA-ASSOCIATED PROTEIN 18 HOMOLOG"/>
    <property type="match status" value="1"/>
</dbReference>
<dbReference type="Gene3D" id="2.130.10.10">
    <property type="entry name" value="YVTN repeat-like/Quinoprotein amine dehydrogenase"/>
    <property type="match status" value="1"/>
</dbReference>
<keyword evidence="4" id="KW-0677">Repeat</keyword>
<dbReference type="InterPro" id="IPR036322">
    <property type="entry name" value="WD40_repeat_dom_sf"/>
</dbReference>
<evidence type="ECO:0000256" key="7">
    <source>
        <dbReference type="SAM" id="MobiDB-lite"/>
    </source>
</evidence>
<dbReference type="Proteomes" id="UP001175271">
    <property type="component" value="Unassembled WGS sequence"/>
</dbReference>
<dbReference type="AlphaFoldDB" id="A0AA39LQV9"/>
<dbReference type="PANTHER" id="PTHR18359">
    <property type="entry name" value="WD-REPEAT PROTEIN-RELATED"/>
    <property type="match status" value="1"/>
</dbReference>
<evidence type="ECO:0000256" key="4">
    <source>
        <dbReference type="ARBA" id="ARBA00022737"/>
    </source>
</evidence>
<evidence type="ECO:0000256" key="8">
    <source>
        <dbReference type="SAM" id="Phobius"/>
    </source>
</evidence>
<gene>
    <name evidence="10" type="ORF">QR680_018284</name>
</gene>
<sequence length="776" mass="87163">MLLAFFLVVFLGFSVGSPVTKSDAEPFECIFDFHVKNGTFLYKCLDGKMADFLGCITEYGDVLTKGASHSRPSNEEVYNNIKYGIITRCEQDAFVPEACLVTFDGKSHWMNAGESIKLNGEEGMCIKVDDQKYVFGWWTQVFNSTQGVPKNSLFQPSQNRLPDRWTLTRVSVAQSSGLLTRRMSYSNQVFEVTDYFGILVAFVWFCGVTWLFSVTFVKFLFSTGPKKPVSTREAHDSEGSTSEPTTTSNKKNVQMADADLSALLSSSSDSESDLEAEVQQRALKRKYAERDDEELALTKKLFGKIDEDESDTDDESEDEKEQFEAVIDEEAEEKANNEPKPAWVDSDDETAEIDVDDLNARSQLRLTTDQRGQKISAKEYQRRLKVKYERMVSRDGAPKWAHFDEKEEVEKKEGSDDDDVEDTIDAMTRKAMTYIGKSEQLFKGALNFNRLRDITIGTSRKSPVNLLKFHPSRPVMITGGQDGVVALYKVPDTSEEDSLKQTFFLQDMRFGRFSITSCELYRQSTALLIGSEDQAYMYSYDLMEGNVTQIDRPSNMPKTCRTGKFAVSHDGKYIAIVGLNSEVYVYTATSFEFIHTFVASSKISTLKFSTTDNNILFALTESGRVYFWDLARRGSQRYFIDDGAVRGTSLAIGNNDSFIACGSSTGIVNVYKTSEAYAKEVPKPFATYSNLTTAADILAFNHDCQSLAFGSTIKMNAIRLSHMKTASVYQNFPNRTEMLQKSTITSAGFSPNSGFFACGTNTGAVRLYRLGHFEKY</sequence>
<comment type="caution">
    <text evidence="10">The sequence shown here is derived from an EMBL/GenBank/DDBJ whole genome shotgun (WGS) entry which is preliminary data.</text>
</comment>
<reference evidence="10" key="1">
    <citation type="submission" date="2023-06" db="EMBL/GenBank/DDBJ databases">
        <title>Genomic analysis of the entomopathogenic nematode Steinernema hermaphroditum.</title>
        <authorList>
            <person name="Schwarz E.M."/>
            <person name="Heppert J.K."/>
            <person name="Baniya A."/>
            <person name="Schwartz H.T."/>
            <person name="Tan C.-H."/>
            <person name="Antoshechkin I."/>
            <person name="Sternberg P.W."/>
            <person name="Goodrich-Blair H."/>
            <person name="Dillman A.R."/>
        </authorList>
    </citation>
    <scope>NUCLEOTIDE SEQUENCE</scope>
    <source>
        <strain evidence="10">PS9179</strain>
        <tissue evidence="10">Whole animal</tissue>
    </source>
</reference>
<evidence type="ECO:0000256" key="6">
    <source>
        <dbReference type="ARBA" id="ARBA00025767"/>
    </source>
</evidence>
<keyword evidence="9" id="KW-0732">Signal</keyword>
<keyword evidence="11" id="KW-1185">Reference proteome</keyword>
<keyword evidence="2" id="KW-0698">rRNA processing</keyword>
<dbReference type="GO" id="GO:0006364">
    <property type="term" value="P:rRNA processing"/>
    <property type="evidence" value="ECO:0007669"/>
    <property type="project" value="UniProtKB-KW"/>
</dbReference>